<dbReference type="CDD" id="cd02025">
    <property type="entry name" value="PanK"/>
    <property type="match status" value="1"/>
</dbReference>
<keyword evidence="8 14" id="KW-0808">Transferase</keyword>
<evidence type="ECO:0000256" key="13">
    <source>
        <dbReference type="ARBA" id="ARBA00032866"/>
    </source>
</evidence>
<dbReference type="InterPro" id="IPR006083">
    <property type="entry name" value="PRK/URK"/>
</dbReference>
<dbReference type="GO" id="GO:0005524">
    <property type="term" value="F:ATP binding"/>
    <property type="evidence" value="ECO:0007669"/>
    <property type="project" value="UniProtKB-UniRule"/>
</dbReference>
<accession>A0A109BCP9</accession>
<dbReference type="GO" id="GO:0005737">
    <property type="term" value="C:cytoplasm"/>
    <property type="evidence" value="ECO:0007669"/>
    <property type="project" value="UniProtKB-SubCell"/>
</dbReference>
<dbReference type="PIRSF" id="PIRSF000545">
    <property type="entry name" value="Pantothenate_kin"/>
    <property type="match status" value="1"/>
</dbReference>
<dbReference type="Proteomes" id="UP000059074">
    <property type="component" value="Unassembled WGS sequence"/>
</dbReference>
<feature type="binding site" evidence="14">
    <location>
        <begin position="96"/>
        <end position="103"/>
    </location>
    <ligand>
        <name>ATP</name>
        <dbReference type="ChEBI" id="CHEBI:30616"/>
    </ligand>
</feature>
<comment type="similarity">
    <text evidence="4 14 15">Belongs to the prokaryotic pantothenate kinase family.</text>
</comment>
<comment type="catalytic activity">
    <reaction evidence="1 14 15">
        <text>(R)-pantothenate + ATP = (R)-4'-phosphopantothenate + ADP + H(+)</text>
        <dbReference type="Rhea" id="RHEA:16373"/>
        <dbReference type="ChEBI" id="CHEBI:10986"/>
        <dbReference type="ChEBI" id="CHEBI:15378"/>
        <dbReference type="ChEBI" id="CHEBI:29032"/>
        <dbReference type="ChEBI" id="CHEBI:30616"/>
        <dbReference type="ChEBI" id="CHEBI:456216"/>
        <dbReference type="EC" id="2.7.1.33"/>
    </reaction>
</comment>
<evidence type="ECO:0000256" key="10">
    <source>
        <dbReference type="ARBA" id="ARBA00022777"/>
    </source>
</evidence>
<dbReference type="InterPro" id="IPR027417">
    <property type="entry name" value="P-loop_NTPase"/>
</dbReference>
<keyword evidence="10 14" id="KW-0418">Kinase</keyword>
<evidence type="ECO:0000313" key="18">
    <source>
        <dbReference type="Proteomes" id="UP000059074"/>
    </source>
</evidence>
<dbReference type="Gene3D" id="3.40.50.300">
    <property type="entry name" value="P-loop containing nucleotide triphosphate hydrolases"/>
    <property type="match status" value="1"/>
</dbReference>
<organism evidence="17 18">
    <name type="scientific">Hyphomicrobium sulfonivorans</name>
    <dbReference type="NCBI Taxonomy" id="121290"/>
    <lineage>
        <taxon>Bacteria</taxon>
        <taxon>Pseudomonadati</taxon>
        <taxon>Pseudomonadota</taxon>
        <taxon>Alphaproteobacteria</taxon>
        <taxon>Hyphomicrobiales</taxon>
        <taxon>Hyphomicrobiaceae</taxon>
        <taxon>Hyphomicrobium</taxon>
    </lineage>
</organism>
<keyword evidence="12 14" id="KW-0173">Coenzyme A biosynthesis</keyword>
<evidence type="ECO:0000256" key="9">
    <source>
        <dbReference type="ARBA" id="ARBA00022741"/>
    </source>
</evidence>
<dbReference type="SUPFAM" id="SSF52540">
    <property type="entry name" value="P-loop containing nucleoside triphosphate hydrolases"/>
    <property type="match status" value="1"/>
</dbReference>
<name>A0A109BCP9_HYPSL</name>
<reference evidence="17 18" key="1">
    <citation type="submission" date="2015-10" db="EMBL/GenBank/DDBJ databases">
        <title>Transcriptomic analysis of a linuron degrading triple-species bacterial consortium.</title>
        <authorList>
            <person name="Albers P."/>
        </authorList>
    </citation>
    <scope>NUCLEOTIDE SEQUENCE [LARGE SCALE GENOMIC DNA]</scope>
    <source>
        <strain evidence="17 18">WDL6</strain>
    </source>
</reference>
<feature type="domain" description="Phosphoribulokinase/uridine kinase" evidence="16">
    <location>
        <begin position="91"/>
        <end position="236"/>
    </location>
</feature>
<protein>
    <recommendedName>
        <fullName evidence="6 14">Pantothenate kinase</fullName>
        <ecNumber evidence="5 14">2.7.1.33</ecNumber>
    </recommendedName>
    <alternativeName>
        <fullName evidence="13 14">Pantothenic acid kinase</fullName>
    </alternativeName>
</protein>
<dbReference type="RefSeq" id="WP_068462987.1">
    <property type="nucleotide sequence ID" value="NZ_JAEFBX010000001.1"/>
</dbReference>
<dbReference type="EC" id="2.7.1.33" evidence="5 14"/>
<evidence type="ECO:0000256" key="3">
    <source>
        <dbReference type="ARBA" id="ARBA00005225"/>
    </source>
</evidence>
<evidence type="ECO:0000256" key="5">
    <source>
        <dbReference type="ARBA" id="ARBA00012102"/>
    </source>
</evidence>
<evidence type="ECO:0000313" key="17">
    <source>
        <dbReference type="EMBL" id="KWT66346.1"/>
    </source>
</evidence>
<evidence type="ECO:0000256" key="11">
    <source>
        <dbReference type="ARBA" id="ARBA00022840"/>
    </source>
</evidence>
<proteinExistence type="inferred from homology"/>
<dbReference type="STRING" id="121290.APY04_2542"/>
<comment type="subcellular location">
    <subcellularLocation>
        <location evidence="2 14 15">Cytoplasm</location>
    </subcellularLocation>
</comment>
<evidence type="ECO:0000256" key="2">
    <source>
        <dbReference type="ARBA" id="ARBA00004496"/>
    </source>
</evidence>
<evidence type="ECO:0000256" key="15">
    <source>
        <dbReference type="RuleBase" id="RU003530"/>
    </source>
</evidence>
<dbReference type="OrthoDB" id="1550976at2"/>
<comment type="pathway">
    <text evidence="3 14 15">Cofactor biosynthesis; coenzyme A biosynthesis; CoA from (R)-pantothenate: step 1/5.</text>
</comment>
<comment type="caution">
    <text evidence="17">The sequence shown here is derived from an EMBL/GenBank/DDBJ whole genome shotgun (WGS) entry which is preliminary data.</text>
</comment>
<dbReference type="AlphaFoldDB" id="A0A109BCP9"/>
<evidence type="ECO:0000256" key="4">
    <source>
        <dbReference type="ARBA" id="ARBA00006087"/>
    </source>
</evidence>
<evidence type="ECO:0000256" key="7">
    <source>
        <dbReference type="ARBA" id="ARBA00022490"/>
    </source>
</evidence>
<evidence type="ECO:0000259" key="16">
    <source>
        <dbReference type="Pfam" id="PF00485"/>
    </source>
</evidence>
<dbReference type="UniPathway" id="UPA00241">
    <property type="reaction ID" value="UER00352"/>
</dbReference>
<keyword evidence="9 14" id="KW-0547">Nucleotide-binding</keyword>
<dbReference type="InterPro" id="IPR004566">
    <property type="entry name" value="PanK"/>
</dbReference>
<evidence type="ECO:0000256" key="14">
    <source>
        <dbReference type="HAMAP-Rule" id="MF_00215"/>
    </source>
</evidence>
<dbReference type="Pfam" id="PF00485">
    <property type="entry name" value="PRK"/>
    <property type="match status" value="1"/>
</dbReference>
<gene>
    <name evidence="14" type="primary">coaA</name>
    <name evidence="17" type="ORF">APY04_2542</name>
</gene>
<dbReference type="PATRIC" id="fig|121290.4.peg.445"/>
<sequence length="318" mass="36035">MHNAGKIEFSPYRVFNREEWARLRADTPMTLKESELEQLSGLIEELSVEEVEQIYLPLSRLLNLYVAASQQLDAVSSKFLGRTTDGKAPFIIGVSGSVAVGKSTTARVLKALLARWPDHRRVEQITTDGFLLPNAELERRGLMDRKGFPESFDSARLLNFLASVKAGVRYVEAPVYSHFHYDILPDQKVVIESPDILIVEGLNVLQPARLPRGGEAIPFVSDFFDFSIYIDADPAIIGEWYAARFMRLRSTAFRDPGAYFHKYASLTPEAALERANQIWRSINLKNLEENILPTRQRARLILRKAADHHVESVALRKL</sequence>
<dbReference type="PANTHER" id="PTHR10285">
    <property type="entry name" value="URIDINE KINASE"/>
    <property type="match status" value="1"/>
</dbReference>
<dbReference type="GO" id="GO:0015937">
    <property type="term" value="P:coenzyme A biosynthetic process"/>
    <property type="evidence" value="ECO:0007669"/>
    <property type="project" value="UniProtKB-UniRule"/>
</dbReference>
<keyword evidence="18" id="KW-1185">Reference proteome</keyword>
<dbReference type="EMBL" id="LMTR01000073">
    <property type="protein sequence ID" value="KWT66346.1"/>
    <property type="molecule type" value="Genomic_DNA"/>
</dbReference>
<dbReference type="HAMAP" id="MF_00215">
    <property type="entry name" value="Pantothen_kinase_1"/>
    <property type="match status" value="1"/>
</dbReference>
<evidence type="ECO:0000256" key="1">
    <source>
        <dbReference type="ARBA" id="ARBA00001206"/>
    </source>
</evidence>
<evidence type="ECO:0000256" key="6">
    <source>
        <dbReference type="ARBA" id="ARBA00015080"/>
    </source>
</evidence>
<keyword evidence="11 14" id="KW-0067">ATP-binding</keyword>
<keyword evidence="7 14" id="KW-0963">Cytoplasm</keyword>
<dbReference type="NCBIfam" id="TIGR00554">
    <property type="entry name" value="panK_bact"/>
    <property type="match status" value="1"/>
</dbReference>
<evidence type="ECO:0000256" key="12">
    <source>
        <dbReference type="ARBA" id="ARBA00022993"/>
    </source>
</evidence>
<dbReference type="GO" id="GO:0004594">
    <property type="term" value="F:pantothenate kinase activity"/>
    <property type="evidence" value="ECO:0007669"/>
    <property type="project" value="UniProtKB-UniRule"/>
</dbReference>
<evidence type="ECO:0000256" key="8">
    <source>
        <dbReference type="ARBA" id="ARBA00022679"/>
    </source>
</evidence>